<keyword evidence="2" id="KW-0677">Repeat</keyword>
<evidence type="ECO:0000313" key="9">
    <source>
        <dbReference type="Proteomes" id="UP000236291"/>
    </source>
</evidence>
<keyword evidence="3" id="KW-0238">DNA-binding</keyword>
<gene>
    <name evidence="8" type="ORF">L195_g015213</name>
</gene>
<sequence>RWSLIAAKLPGRTDNEIKNYWNTHIKRKLYSRGVDPQTHRPLKDSTASTTTVPPPNTSVLQSQITTSNKNTIINDISNGSFQLVGGYDNTKINVTKLVSEDSNSNSSSAVSSEETYHHQQLNLDLSIGLPSSTSHTQINTDKLKIEQLQGDEQQETKVVTTSHVVRVLVLLSSGQGFDSWLMRMEKIRLGGENPSCVPHRFPDGD</sequence>
<dbReference type="InterPro" id="IPR015495">
    <property type="entry name" value="Myb_TF_plants"/>
</dbReference>
<dbReference type="GO" id="GO:0003677">
    <property type="term" value="F:DNA binding"/>
    <property type="evidence" value="ECO:0007669"/>
    <property type="project" value="UniProtKB-KW"/>
</dbReference>
<evidence type="ECO:0000256" key="1">
    <source>
        <dbReference type="ARBA" id="ARBA00004123"/>
    </source>
</evidence>
<evidence type="ECO:0000256" key="3">
    <source>
        <dbReference type="ARBA" id="ARBA00023125"/>
    </source>
</evidence>
<accession>A0A2K3MMN9</accession>
<reference evidence="8 9" key="1">
    <citation type="journal article" date="2014" name="Am. J. Bot.">
        <title>Genome assembly and annotation for red clover (Trifolium pratense; Fabaceae).</title>
        <authorList>
            <person name="Istvanek J."/>
            <person name="Jaros M."/>
            <person name="Krenek A."/>
            <person name="Repkova J."/>
        </authorList>
    </citation>
    <scope>NUCLEOTIDE SEQUENCE [LARGE SCALE GENOMIC DNA]</scope>
    <source>
        <strain evidence="9">cv. Tatra</strain>
        <tissue evidence="8">Young leaves</tissue>
    </source>
</reference>
<dbReference type="Proteomes" id="UP000236291">
    <property type="component" value="Unassembled WGS sequence"/>
</dbReference>
<evidence type="ECO:0000259" key="7">
    <source>
        <dbReference type="PROSITE" id="PS51294"/>
    </source>
</evidence>
<reference evidence="8 9" key="2">
    <citation type="journal article" date="2017" name="Front. Plant Sci.">
        <title>Gene Classification and Mining of Molecular Markers Useful in Red Clover (Trifolium pratense) Breeding.</title>
        <authorList>
            <person name="Istvanek J."/>
            <person name="Dluhosova J."/>
            <person name="Dluhos P."/>
            <person name="Patkova L."/>
            <person name="Nedelnik J."/>
            <person name="Repkova J."/>
        </authorList>
    </citation>
    <scope>NUCLEOTIDE SEQUENCE [LARGE SCALE GENOMIC DNA]</scope>
    <source>
        <strain evidence="9">cv. Tatra</strain>
        <tissue evidence="8">Young leaves</tissue>
    </source>
</reference>
<name>A0A2K3MMN9_TRIPR</name>
<dbReference type="InterPro" id="IPR001005">
    <property type="entry name" value="SANT/Myb"/>
</dbReference>
<evidence type="ECO:0000259" key="6">
    <source>
        <dbReference type="PROSITE" id="PS50090"/>
    </source>
</evidence>
<dbReference type="AlphaFoldDB" id="A0A2K3MMN9"/>
<evidence type="ECO:0000256" key="5">
    <source>
        <dbReference type="SAM" id="MobiDB-lite"/>
    </source>
</evidence>
<comment type="subcellular location">
    <subcellularLocation>
        <location evidence="1">Nucleus</location>
    </subcellularLocation>
</comment>
<dbReference type="InterPro" id="IPR009057">
    <property type="entry name" value="Homeodomain-like_sf"/>
</dbReference>
<dbReference type="Pfam" id="PF00249">
    <property type="entry name" value="Myb_DNA-binding"/>
    <property type="match status" value="1"/>
</dbReference>
<feature type="non-terminal residue" evidence="8">
    <location>
        <position position="1"/>
    </location>
</feature>
<dbReference type="EMBL" id="ASHM01010256">
    <property type="protein sequence ID" value="PNX92081.1"/>
    <property type="molecule type" value="Genomic_DNA"/>
</dbReference>
<proteinExistence type="predicted"/>
<feature type="domain" description="Myb-like" evidence="6">
    <location>
        <begin position="1"/>
        <end position="25"/>
    </location>
</feature>
<dbReference type="PROSITE" id="PS51294">
    <property type="entry name" value="HTH_MYB"/>
    <property type="match status" value="1"/>
</dbReference>
<dbReference type="PROSITE" id="PS50090">
    <property type="entry name" value="MYB_LIKE"/>
    <property type="match status" value="1"/>
</dbReference>
<dbReference type="GO" id="GO:0005634">
    <property type="term" value="C:nucleus"/>
    <property type="evidence" value="ECO:0007669"/>
    <property type="project" value="UniProtKB-SubCell"/>
</dbReference>
<evidence type="ECO:0000256" key="2">
    <source>
        <dbReference type="ARBA" id="ARBA00022737"/>
    </source>
</evidence>
<keyword evidence="4" id="KW-0539">Nucleus</keyword>
<dbReference type="Gene3D" id="1.10.10.60">
    <property type="entry name" value="Homeodomain-like"/>
    <property type="match status" value="1"/>
</dbReference>
<evidence type="ECO:0000256" key="4">
    <source>
        <dbReference type="ARBA" id="ARBA00023242"/>
    </source>
</evidence>
<dbReference type="CDD" id="cd00167">
    <property type="entry name" value="SANT"/>
    <property type="match status" value="1"/>
</dbReference>
<feature type="domain" description="HTH myb-type" evidence="7">
    <location>
        <begin position="1"/>
        <end position="29"/>
    </location>
</feature>
<feature type="region of interest" description="Disordered" evidence="5">
    <location>
        <begin position="32"/>
        <end position="58"/>
    </location>
</feature>
<dbReference type="PANTHER" id="PTHR47994">
    <property type="entry name" value="F14D16.11-RELATED"/>
    <property type="match status" value="1"/>
</dbReference>
<organism evidence="8 9">
    <name type="scientific">Trifolium pratense</name>
    <name type="common">Red clover</name>
    <dbReference type="NCBI Taxonomy" id="57577"/>
    <lineage>
        <taxon>Eukaryota</taxon>
        <taxon>Viridiplantae</taxon>
        <taxon>Streptophyta</taxon>
        <taxon>Embryophyta</taxon>
        <taxon>Tracheophyta</taxon>
        <taxon>Spermatophyta</taxon>
        <taxon>Magnoliopsida</taxon>
        <taxon>eudicotyledons</taxon>
        <taxon>Gunneridae</taxon>
        <taxon>Pentapetalae</taxon>
        <taxon>rosids</taxon>
        <taxon>fabids</taxon>
        <taxon>Fabales</taxon>
        <taxon>Fabaceae</taxon>
        <taxon>Papilionoideae</taxon>
        <taxon>50 kb inversion clade</taxon>
        <taxon>NPAAA clade</taxon>
        <taxon>Hologalegina</taxon>
        <taxon>IRL clade</taxon>
        <taxon>Trifolieae</taxon>
        <taxon>Trifolium</taxon>
    </lineage>
</organism>
<dbReference type="PANTHER" id="PTHR47994:SF5">
    <property type="entry name" value="F14D16.11-RELATED"/>
    <property type="match status" value="1"/>
</dbReference>
<dbReference type="SUPFAM" id="SSF46689">
    <property type="entry name" value="Homeodomain-like"/>
    <property type="match status" value="1"/>
</dbReference>
<dbReference type="STRING" id="57577.A0A2K3MMN9"/>
<dbReference type="InterPro" id="IPR017930">
    <property type="entry name" value="Myb_dom"/>
</dbReference>
<comment type="caution">
    <text evidence="8">The sequence shown here is derived from an EMBL/GenBank/DDBJ whole genome shotgun (WGS) entry which is preliminary data.</text>
</comment>
<protein>
    <submittedName>
        <fullName evidence="8">MYB-related protein 308-like protein</fullName>
    </submittedName>
</protein>
<evidence type="ECO:0000313" key="8">
    <source>
        <dbReference type="EMBL" id="PNX92081.1"/>
    </source>
</evidence>